<sequence length="93" mass="10375">MDLEWMAWTTPTAVFFAVIVLLLASMTVAQVLWPTTERKGLLPMPTTRGDRLFLALIAAAFLHLGFVYATDMETFWLPFGLSVALGLLILRFG</sequence>
<accession>A0A443LHT4</accession>
<feature type="transmembrane region" description="Helical" evidence="1">
    <location>
        <begin position="52"/>
        <end position="69"/>
    </location>
</feature>
<dbReference type="EMBL" id="SAVB01000010">
    <property type="protein sequence ID" value="RWR48673.1"/>
    <property type="molecule type" value="Genomic_DNA"/>
</dbReference>
<proteinExistence type="predicted"/>
<evidence type="ECO:0000313" key="2">
    <source>
        <dbReference type="EMBL" id="RWR48673.1"/>
    </source>
</evidence>
<protein>
    <recommendedName>
        <fullName evidence="4">DUF2160 domain-containing protein</fullName>
    </recommendedName>
</protein>
<dbReference type="RefSeq" id="WP_128148758.1">
    <property type="nucleotide sequence ID" value="NZ_SAVB01000010.1"/>
</dbReference>
<keyword evidence="3" id="KW-1185">Reference proteome</keyword>
<feature type="transmembrane region" description="Helical" evidence="1">
    <location>
        <begin position="12"/>
        <end position="32"/>
    </location>
</feature>
<dbReference type="Pfam" id="PF09928">
    <property type="entry name" value="DUF2160"/>
    <property type="match status" value="1"/>
</dbReference>
<comment type="caution">
    <text evidence="2">The sequence shown here is derived from an EMBL/GenBank/DDBJ whole genome shotgun (WGS) entry which is preliminary data.</text>
</comment>
<evidence type="ECO:0008006" key="4">
    <source>
        <dbReference type="Google" id="ProtNLM"/>
    </source>
</evidence>
<dbReference type="Proteomes" id="UP000286594">
    <property type="component" value="Unassembled WGS sequence"/>
</dbReference>
<evidence type="ECO:0000313" key="3">
    <source>
        <dbReference type="Proteomes" id="UP000286594"/>
    </source>
</evidence>
<organism evidence="2 3">
    <name type="scientific">Paenirhodobacter ferrireducens</name>
    <dbReference type="NCBI Taxonomy" id="1215032"/>
    <lineage>
        <taxon>Bacteria</taxon>
        <taxon>Pseudomonadati</taxon>
        <taxon>Pseudomonadota</taxon>
        <taxon>Alphaproteobacteria</taxon>
        <taxon>Rhodobacterales</taxon>
        <taxon>Rhodobacter group</taxon>
        <taxon>Paenirhodobacter</taxon>
    </lineage>
</organism>
<keyword evidence="1" id="KW-0812">Transmembrane</keyword>
<reference evidence="2 3" key="1">
    <citation type="submission" date="2019-01" db="EMBL/GenBank/DDBJ databases">
        <title>Sinorhodobacter populi sp. nov. isolated from the symptomatic bark tissue of Populus euramericana canker.</title>
        <authorList>
            <person name="Xu G."/>
        </authorList>
    </citation>
    <scope>NUCLEOTIDE SEQUENCE [LARGE SCALE GENOMIC DNA]</scope>
    <source>
        <strain evidence="2 3">CCTCC AB2012026</strain>
    </source>
</reference>
<gene>
    <name evidence="2" type="ORF">EOW65_09225</name>
</gene>
<dbReference type="OrthoDB" id="5420630at2"/>
<keyword evidence="1" id="KW-0472">Membrane</keyword>
<dbReference type="InterPro" id="IPR018678">
    <property type="entry name" value="DUF2160_TM"/>
</dbReference>
<feature type="transmembrane region" description="Helical" evidence="1">
    <location>
        <begin position="75"/>
        <end position="92"/>
    </location>
</feature>
<name>A0A443LHT4_9RHOB</name>
<keyword evidence="1" id="KW-1133">Transmembrane helix</keyword>
<dbReference type="AlphaFoldDB" id="A0A443LHT4"/>
<evidence type="ECO:0000256" key="1">
    <source>
        <dbReference type="SAM" id="Phobius"/>
    </source>
</evidence>